<feature type="domain" description="GIY-YIG" evidence="2">
    <location>
        <begin position="1"/>
        <end position="76"/>
    </location>
</feature>
<dbReference type="PROSITE" id="PS50164">
    <property type="entry name" value="GIY_YIG"/>
    <property type="match status" value="1"/>
</dbReference>
<reference evidence="3" key="1">
    <citation type="submission" date="2020-03" db="EMBL/GenBank/DDBJ databases">
        <title>Psychroflexus Maritimus sp. nov., isolate from marine sediment.</title>
        <authorList>
            <person name="Zhong Y.-L."/>
        </authorList>
    </citation>
    <scope>NUCLEOTIDE SEQUENCE</scope>
    <source>
        <strain evidence="3">C1</strain>
    </source>
</reference>
<gene>
    <name evidence="3" type="ORF">G7034_08375</name>
</gene>
<sequence>MKAYTYILKCSNGSYYVGSTKDLNRRIEEHQSGEGAKHTKKYLPVELIYYEEYTRIDDAFYREKQLQKWSRKKKEALINGNMKLLPDLAKKVFVS</sequence>
<keyword evidence="4" id="KW-1185">Reference proteome</keyword>
<evidence type="ECO:0000259" key="2">
    <source>
        <dbReference type="PROSITE" id="PS50164"/>
    </source>
</evidence>
<evidence type="ECO:0000313" key="3">
    <source>
        <dbReference type="EMBL" id="NGZ90268.1"/>
    </source>
</evidence>
<dbReference type="InterPro" id="IPR050190">
    <property type="entry name" value="UPF0213_domain"/>
</dbReference>
<dbReference type="Gene3D" id="3.40.1440.10">
    <property type="entry name" value="GIY-YIG endonuclease"/>
    <property type="match status" value="1"/>
</dbReference>
<comment type="similarity">
    <text evidence="1">Belongs to the UPF0213 family.</text>
</comment>
<dbReference type="InterPro" id="IPR000305">
    <property type="entry name" value="GIY-YIG_endonuc"/>
</dbReference>
<dbReference type="CDD" id="cd10456">
    <property type="entry name" value="GIY-YIG_UPF0213"/>
    <property type="match status" value="1"/>
</dbReference>
<dbReference type="AlphaFoldDB" id="A0A967AFG3"/>
<dbReference type="PANTHER" id="PTHR34477">
    <property type="entry name" value="UPF0213 PROTEIN YHBQ"/>
    <property type="match status" value="1"/>
</dbReference>
<dbReference type="RefSeq" id="WP_166400519.1">
    <property type="nucleotide sequence ID" value="NZ_JAANAS010000061.1"/>
</dbReference>
<protein>
    <submittedName>
        <fullName evidence="3">GIY-YIG nuclease family protein</fullName>
    </submittedName>
</protein>
<evidence type="ECO:0000313" key="4">
    <source>
        <dbReference type="Proteomes" id="UP000643701"/>
    </source>
</evidence>
<name>A0A967AFG3_9FLAO</name>
<dbReference type="Proteomes" id="UP000643701">
    <property type="component" value="Unassembled WGS sequence"/>
</dbReference>
<evidence type="ECO:0000256" key="1">
    <source>
        <dbReference type="ARBA" id="ARBA00007435"/>
    </source>
</evidence>
<dbReference type="SUPFAM" id="SSF82771">
    <property type="entry name" value="GIY-YIG endonuclease"/>
    <property type="match status" value="1"/>
</dbReference>
<comment type="caution">
    <text evidence="3">The sequence shown here is derived from an EMBL/GenBank/DDBJ whole genome shotgun (WGS) entry which is preliminary data.</text>
</comment>
<dbReference type="SMART" id="SM00465">
    <property type="entry name" value="GIYc"/>
    <property type="match status" value="1"/>
</dbReference>
<organism evidence="3 4">
    <name type="scientific">Psychroflexus maritimus</name>
    <dbReference type="NCBI Taxonomy" id="2714865"/>
    <lineage>
        <taxon>Bacteria</taxon>
        <taxon>Pseudomonadati</taxon>
        <taxon>Bacteroidota</taxon>
        <taxon>Flavobacteriia</taxon>
        <taxon>Flavobacteriales</taxon>
        <taxon>Flavobacteriaceae</taxon>
        <taxon>Psychroflexus</taxon>
    </lineage>
</organism>
<dbReference type="InterPro" id="IPR035901">
    <property type="entry name" value="GIY-YIG_endonuc_sf"/>
</dbReference>
<accession>A0A967AFG3</accession>
<proteinExistence type="inferred from homology"/>
<dbReference type="Pfam" id="PF01541">
    <property type="entry name" value="GIY-YIG"/>
    <property type="match status" value="1"/>
</dbReference>
<dbReference type="EMBL" id="JAANAS010000061">
    <property type="protein sequence ID" value="NGZ90268.1"/>
    <property type="molecule type" value="Genomic_DNA"/>
</dbReference>
<dbReference type="PANTHER" id="PTHR34477:SF1">
    <property type="entry name" value="UPF0213 PROTEIN YHBQ"/>
    <property type="match status" value="1"/>
</dbReference>